<protein>
    <recommendedName>
        <fullName evidence="4">Apolipoprotein N-acyltransferase</fullName>
    </recommendedName>
</protein>
<feature type="transmembrane region" description="Helical" evidence="1">
    <location>
        <begin position="20"/>
        <end position="53"/>
    </location>
</feature>
<accession>A0ABW2QGC7</accession>
<keyword evidence="1" id="KW-1133">Transmembrane helix</keyword>
<keyword evidence="1" id="KW-0812">Transmembrane</keyword>
<sequence length="96" mass="10103">MTQHNTALAGHQRSRTTLPLVLVTAVVGGLIALGPFGFMAWAIGPVVLAAGLHGRRHLTPWSREVTWLGSGLVVGTALHLGLDELVRAGAPLVWPL</sequence>
<evidence type="ECO:0000313" key="3">
    <source>
        <dbReference type="Proteomes" id="UP001596455"/>
    </source>
</evidence>
<name>A0ABW2QGC7_9MICO</name>
<evidence type="ECO:0008006" key="4">
    <source>
        <dbReference type="Google" id="ProtNLM"/>
    </source>
</evidence>
<evidence type="ECO:0000256" key="1">
    <source>
        <dbReference type="SAM" id="Phobius"/>
    </source>
</evidence>
<comment type="caution">
    <text evidence="2">The sequence shown here is derived from an EMBL/GenBank/DDBJ whole genome shotgun (WGS) entry which is preliminary data.</text>
</comment>
<gene>
    <name evidence="2" type="ORF">ACFQQL_14210</name>
</gene>
<keyword evidence="1" id="KW-0472">Membrane</keyword>
<proteinExistence type="predicted"/>
<dbReference type="Proteomes" id="UP001596455">
    <property type="component" value="Unassembled WGS sequence"/>
</dbReference>
<reference evidence="3" key="1">
    <citation type="journal article" date="2019" name="Int. J. Syst. Evol. Microbiol.">
        <title>The Global Catalogue of Microorganisms (GCM) 10K type strain sequencing project: providing services to taxonomists for standard genome sequencing and annotation.</title>
        <authorList>
            <consortium name="The Broad Institute Genomics Platform"/>
            <consortium name="The Broad Institute Genome Sequencing Center for Infectious Disease"/>
            <person name="Wu L."/>
            <person name="Ma J."/>
        </authorList>
    </citation>
    <scope>NUCLEOTIDE SEQUENCE [LARGE SCALE GENOMIC DNA]</scope>
    <source>
        <strain evidence="3">JCM 1490</strain>
    </source>
</reference>
<keyword evidence="3" id="KW-1185">Reference proteome</keyword>
<evidence type="ECO:0000313" key="2">
    <source>
        <dbReference type="EMBL" id="MFC7406268.1"/>
    </source>
</evidence>
<organism evidence="2 3">
    <name type="scientific">Georgenia alba</name>
    <dbReference type="NCBI Taxonomy" id="2233858"/>
    <lineage>
        <taxon>Bacteria</taxon>
        <taxon>Bacillati</taxon>
        <taxon>Actinomycetota</taxon>
        <taxon>Actinomycetes</taxon>
        <taxon>Micrococcales</taxon>
        <taxon>Bogoriellaceae</taxon>
        <taxon>Georgenia</taxon>
    </lineage>
</organism>
<dbReference type="EMBL" id="JBHTCQ010000003">
    <property type="protein sequence ID" value="MFC7406268.1"/>
    <property type="molecule type" value="Genomic_DNA"/>
</dbReference>
<dbReference type="RefSeq" id="WP_382395519.1">
    <property type="nucleotide sequence ID" value="NZ_JBHTCQ010000003.1"/>
</dbReference>